<dbReference type="Pfam" id="PF13385">
    <property type="entry name" value="Laminin_G_3"/>
    <property type="match status" value="1"/>
</dbReference>
<dbReference type="SUPFAM" id="SSF49899">
    <property type="entry name" value="Concanavalin A-like lectins/glucanases"/>
    <property type="match status" value="1"/>
</dbReference>
<dbReference type="InterPro" id="IPR011040">
    <property type="entry name" value="Sialidase"/>
</dbReference>
<dbReference type="EMBL" id="FOQO01000010">
    <property type="protein sequence ID" value="SFJ51382.1"/>
    <property type="molecule type" value="Genomic_DNA"/>
</dbReference>
<dbReference type="RefSeq" id="WP_090629773.1">
    <property type="nucleotide sequence ID" value="NZ_FOQO01000010.1"/>
</dbReference>
<dbReference type="Gene3D" id="2.60.120.200">
    <property type="match status" value="1"/>
</dbReference>
<dbReference type="Proteomes" id="UP000198670">
    <property type="component" value="Unassembled WGS sequence"/>
</dbReference>
<evidence type="ECO:0000313" key="3">
    <source>
        <dbReference type="EMBL" id="SFJ51382.1"/>
    </source>
</evidence>
<evidence type="ECO:0000313" key="4">
    <source>
        <dbReference type="Proteomes" id="UP000198670"/>
    </source>
</evidence>
<dbReference type="GO" id="GO:0005975">
    <property type="term" value="P:carbohydrate metabolic process"/>
    <property type="evidence" value="ECO:0007669"/>
    <property type="project" value="UniProtKB-ARBA"/>
</dbReference>
<proteinExistence type="predicted"/>
<sequence>MIRLLMLFAFVTVLLPSALQSQTIEITNTDARYIGNGSELPSEHYADQPYVIVCDDGSWVCTMTTSSGVESAYMNHIVSTKSYDQGKTWSRLTDVEPSGVPQSSWAVPLKVPSGRIYVFYNFNRDRHPGLAGVMSGPFAFRYSDDHGKSWSTERYEVPMRKTKIDYDNFSNGSYQFFWSVAKPVVTDKAAYITYSKLLVDNPEAKGFHRRAEGFILKSSNLLTESDPEKIRWDLLPEGEIGINNPQFGDVQEEHHTVVMEDGSLYVVYRTVEGHMAYSISRDDGRNFSLPQQLTYASGGVMGNPRACPRIHRTRDGKYLLWYHNNFRTRTYQGRNPVWLSGGVEKDGEIAWSQPEIVLYDMDPEAFGMSYPDFVEQDGKLWIVETQKNYARVHEVSQDLLDGMWSQFLENKGRIVKEGLVMESNDNMLKAGSINFPTLPNLMTGGGFTLALWFTAKDLEPEQTLLSTFGSKHKGLEVSLAENRAIQIKIHDGEMRDADGPYREGQVFVSDTDVLSPGTLHHVVFVVDGASGIASIIVDGMLSDGSLGTRPYGWGRIYTFMGDLNDTYTCKGNPDFNGQLRHIRVYNRYLTTSEVIANYQAGL</sequence>
<accession>A0A1I3RZM1</accession>
<dbReference type="AlphaFoldDB" id="A0A1I3RZM1"/>
<feature type="domain" description="Sialidase" evidence="2">
    <location>
        <begin position="143"/>
        <end position="380"/>
    </location>
</feature>
<evidence type="ECO:0000259" key="2">
    <source>
        <dbReference type="Pfam" id="PF13088"/>
    </source>
</evidence>
<dbReference type="InterPro" id="IPR036278">
    <property type="entry name" value="Sialidase_sf"/>
</dbReference>
<dbReference type="OrthoDB" id="240763at2"/>
<feature type="signal peptide" evidence="1">
    <location>
        <begin position="1"/>
        <end position="21"/>
    </location>
</feature>
<dbReference type="CDD" id="cd15482">
    <property type="entry name" value="Sialidase_non-viral"/>
    <property type="match status" value="1"/>
</dbReference>
<keyword evidence="4" id="KW-1185">Reference proteome</keyword>
<name>A0A1I3RZM1_9SPHI</name>
<dbReference type="GO" id="GO:0004553">
    <property type="term" value="F:hydrolase activity, hydrolyzing O-glycosyl compounds"/>
    <property type="evidence" value="ECO:0007669"/>
    <property type="project" value="UniProtKB-ARBA"/>
</dbReference>
<dbReference type="STRING" id="1477437.SAMN05444682_110183"/>
<organism evidence="3 4">
    <name type="scientific">Parapedobacter indicus</name>
    <dbReference type="NCBI Taxonomy" id="1477437"/>
    <lineage>
        <taxon>Bacteria</taxon>
        <taxon>Pseudomonadati</taxon>
        <taxon>Bacteroidota</taxon>
        <taxon>Sphingobacteriia</taxon>
        <taxon>Sphingobacteriales</taxon>
        <taxon>Sphingobacteriaceae</taxon>
        <taxon>Parapedobacter</taxon>
    </lineage>
</organism>
<dbReference type="Gene3D" id="2.120.10.10">
    <property type="match status" value="2"/>
</dbReference>
<protein>
    <submittedName>
        <fullName evidence="3">BNR repeat-like domain-containing protein</fullName>
    </submittedName>
</protein>
<gene>
    <name evidence="3" type="ORF">SAMN05444682_110183</name>
</gene>
<dbReference type="InterPro" id="IPR013320">
    <property type="entry name" value="ConA-like_dom_sf"/>
</dbReference>
<feature type="chain" id="PRO_5011716285" evidence="1">
    <location>
        <begin position="22"/>
        <end position="602"/>
    </location>
</feature>
<keyword evidence="1" id="KW-0732">Signal</keyword>
<dbReference type="SUPFAM" id="SSF50939">
    <property type="entry name" value="Sialidases"/>
    <property type="match status" value="1"/>
</dbReference>
<evidence type="ECO:0000256" key="1">
    <source>
        <dbReference type="SAM" id="SignalP"/>
    </source>
</evidence>
<reference evidence="3 4" key="1">
    <citation type="submission" date="2016-10" db="EMBL/GenBank/DDBJ databases">
        <authorList>
            <person name="de Groot N.N."/>
        </authorList>
    </citation>
    <scope>NUCLEOTIDE SEQUENCE [LARGE SCALE GENOMIC DNA]</scope>
    <source>
        <strain evidence="3 4">RK1</strain>
    </source>
</reference>
<dbReference type="Pfam" id="PF13088">
    <property type="entry name" value="BNR_2"/>
    <property type="match status" value="1"/>
</dbReference>